<evidence type="ECO:0000313" key="7">
    <source>
        <dbReference type="EMBL" id="QSR87288.1"/>
    </source>
</evidence>
<dbReference type="PROSITE" id="PS51296">
    <property type="entry name" value="RIESKE"/>
    <property type="match status" value="1"/>
</dbReference>
<dbReference type="PANTHER" id="PTHR21266">
    <property type="entry name" value="IRON-SULFUR DOMAIN CONTAINING PROTEIN"/>
    <property type="match status" value="1"/>
</dbReference>
<dbReference type="Pfam" id="PF19112">
    <property type="entry name" value="VanA_C"/>
    <property type="match status" value="1"/>
</dbReference>
<dbReference type="SUPFAM" id="SSF50022">
    <property type="entry name" value="ISP domain"/>
    <property type="match status" value="1"/>
</dbReference>
<keyword evidence="1" id="KW-0001">2Fe-2S</keyword>
<keyword evidence="7" id="KW-0223">Dioxygenase</keyword>
<organism evidence="7 8">
    <name type="scientific">Candidatus Methylacidiphilum infernorum</name>
    <dbReference type="NCBI Taxonomy" id="511746"/>
    <lineage>
        <taxon>Bacteria</taxon>
        <taxon>Pseudomonadati</taxon>
        <taxon>Verrucomicrobiota</taxon>
        <taxon>Methylacidiphilae</taxon>
        <taxon>Methylacidiphilales</taxon>
        <taxon>Methylacidiphilaceae</taxon>
        <taxon>Methylacidiphilum (ex Ratnadevi et al. 2023)</taxon>
    </lineage>
</organism>
<dbReference type="GO" id="GO:0051213">
    <property type="term" value="F:dioxygenase activity"/>
    <property type="evidence" value="ECO:0007669"/>
    <property type="project" value="UniProtKB-KW"/>
</dbReference>
<accession>A0ABX7PX93</accession>
<keyword evidence="5" id="KW-0411">Iron-sulfur</keyword>
<evidence type="ECO:0000256" key="4">
    <source>
        <dbReference type="ARBA" id="ARBA00023004"/>
    </source>
</evidence>
<feature type="domain" description="Rieske" evidence="6">
    <location>
        <begin position="33"/>
        <end position="136"/>
    </location>
</feature>
<sequence>MGYFLCILMNEYSLLEENASLLKAYSSSMSSYWLPVCPSSSLLDKPLGIQLLGRHLVLARLHGKASCFDDLCRHLGAALSRGKIEKNSFLRCPYHGWLYNEEGRCVEIPSRRNLPIPRDARIGSYLTQESQGMIWVCLGAKEKYPLPHFKEFDDRDFHQLDGGKWKESYWRATPQRIVLGQLDDTHFAWVHPSTIGHPDLVEAPEHKVTKETGFIRSTFTLFQRKKAPSSGFSMADIAQEGELSPVHYTVSAGPNWIHLRKENDKAEAWVLVQLVSPLSYNESKVFWKIARNYDKNPQRDPIYEEVQLQIMEEDKRVIESQRPWLLPPISSSLSLYLRPGDLPLIEYHKWMEEEMIPLL</sequence>
<evidence type="ECO:0000256" key="3">
    <source>
        <dbReference type="ARBA" id="ARBA00023002"/>
    </source>
</evidence>
<keyword evidence="3" id="KW-0560">Oxidoreductase</keyword>
<dbReference type="Gene3D" id="3.90.380.10">
    <property type="entry name" value="Naphthalene 1,2-dioxygenase Alpha Subunit, Chain A, domain 1"/>
    <property type="match status" value="1"/>
</dbReference>
<name>A0ABX7PX93_9BACT</name>
<dbReference type="Gene3D" id="2.102.10.10">
    <property type="entry name" value="Rieske [2Fe-2S] iron-sulphur domain"/>
    <property type="match status" value="1"/>
</dbReference>
<dbReference type="InterPro" id="IPR044043">
    <property type="entry name" value="VanA_C_cat"/>
</dbReference>
<evidence type="ECO:0000256" key="5">
    <source>
        <dbReference type="ARBA" id="ARBA00023014"/>
    </source>
</evidence>
<proteinExistence type="predicted"/>
<dbReference type="CDD" id="cd03469">
    <property type="entry name" value="Rieske_RO_Alpha_N"/>
    <property type="match status" value="1"/>
</dbReference>
<keyword evidence="2" id="KW-0479">Metal-binding</keyword>
<keyword evidence="8" id="KW-1185">Reference proteome</keyword>
<gene>
    <name evidence="7" type="ORF">EM20IM_02850</name>
</gene>
<dbReference type="Proteomes" id="UP000663088">
    <property type="component" value="Chromosome"/>
</dbReference>
<evidence type="ECO:0000313" key="8">
    <source>
        <dbReference type="Proteomes" id="UP000663088"/>
    </source>
</evidence>
<reference evidence="7 8" key="1">
    <citation type="submission" date="2020-12" db="EMBL/GenBank/DDBJ databases">
        <authorList>
            <person name="Awala S.I."/>
            <person name="Gwak J.-H."/>
            <person name="Kim S.-J."/>
            <person name="Rhee S.-K."/>
        </authorList>
    </citation>
    <scope>NUCLEOTIDE SEQUENCE [LARGE SCALE GENOMIC DNA]</scope>
    <source>
        <strain evidence="7 8">IT5</strain>
    </source>
</reference>
<protein>
    <submittedName>
        <fullName evidence="7">Aromatic ring-hydroxylating dioxygenase subunit alpha</fullName>
    </submittedName>
</protein>
<dbReference type="InterPro" id="IPR050584">
    <property type="entry name" value="Cholesterol_7-desaturase"/>
</dbReference>
<dbReference type="InterPro" id="IPR036922">
    <property type="entry name" value="Rieske_2Fe-2S_sf"/>
</dbReference>
<dbReference type="PANTHER" id="PTHR21266:SF60">
    <property type="entry name" value="3-KETOSTEROID-9-ALPHA-MONOOXYGENASE, OXYGENASE COMPONENT"/>
    <property type="match status" value="1"/>
</dbReference>
<evidence type="ECO:0000256" key="1">
    <source>
        <dbReference type="ARBA" id="ARBA00022714"/>
    </source>
</evidence>
<keyword evidence="4" id="KW-0408">Iron</keyword>
<evidence type="ECO:0000256" key="2">
    <source>
        <dbReference type="ARBA" id="ARBA00022723"/>
    </source>
</evidence>
<dbReference type="EMBL" id="CP065956">
    <property type="protein sequence ID" value="QSR87288.1"/>
    <property type="molecule type" value="Genomic_DNA"/>
</dbReference>
<evidence type="ECO:0000259" key="6">
    <source>
        <dbReference type="PROSITE" id="PS51296"/>
    </source>
</evidence>
<dbReference type="InterPro" id="IPR017941">
    <property type="entry name" value="Rieske_2Fe-2S"/>
</dbReference>
<dbReference type="SUPFAM" id="SSF55961">
    <property type="entry name" value="Bet v1-like"/>
    <property type="match status" value="1"/>
</dbReference>
<dbReference type="Pfam" id="PF00355">
    <property type="entry name" value="Rieske"/>
    <property type="match status" value="1"/>
</dbReference>